<evidence type="ECO:0000256" key="1">
    <source>
        <dbReference type="SAM" id="MobiDB-lite"/>
    </source>
</evidence>
<comment type="caution">
    <text evidence="2">The sequence shown here is derived from an EMBL/GenBank/DDBJ whole genome shotgun (WGS) entry which is preliminary data.</text>
</comment>
<keyword evidence="3" id="KW-1185">Reference proteome</keyword>
<protein>
    <submittedName>
        <fullName evidence="2">Uncharacterized protein</fullName>
    </submittedName>
</protein>
<evidence type="ECO:0000313" key="2">
    <source>
        <dbReference type="EMBL" id="OIT01812.1"/>
    </source>
</evidence>
<dbReference type="EMBL" id="MJEQ01037188">
    <property type="protein sequence ID" value="OIT01812.1"/>
    <property type="molecule type" value="Genomic_DNA"/>
</dbReference>
<dbReference type="AlphaFoldDB" id="A0A1J6IBK8"/>
<dbReference type="Proteomes" id="UP000187609">
    <property type="component" value="Unassembled WGS sequence"/>
</dbReference>
<feature type="compositionally biased region" description="Pro residues" evidence="1">
    <location>
        <begin position="403"/>
        <end position="417"/>
    </location>
</feature>
<evidence type="ECO:0000313" key="3">
    <source>
        <dbReference type="Proteomes" id="UP000187609"/>
    </source>
</evidence>
<name>A0A1J6IBK8_NICAT</name>
<dbReference type="Gramene" id="OIT01812">
    <property type="protein sequence ID" value="OIT01812"/>
    <property type="gene ID" value="A4A49_25865"/>
</dbReference>
<proteinExistence type="predicted"/>
<accession>A0A1J6IBK8</accession>
<organism evidence="2 3">
    <name type="scientific">Nicotiana attenuata</name>
    <name type="common">Coyote tobacco</name>
    <dbReference type="NCBI Taxonomy" id="49451"/>
    <lineage>
        <taxon>Eukaryota</taxon>
        <taxon>Viridiplantae</taxon>
        <taxon>Streptophyta</taxon>
        <taxon>Embryophyta</taxon>
        <taxon>Tracheophyta</taxon>
        <taxon>Spermatophyta</taxon>
        <taxon>Magnoliopsida</taxon>
        <taxon>eudicotyledons</taxon>
        <taxon>Gunneridae</taxon>
        <taxon>Pentapetalae</taxon>
        <taxon>asterids</taxon>
        <taxon>lamiids</taxon>
        <taxon>Solanales</taxon>
        <taxon>Solanaceae</taxon>
        <taxon>Nicotianoideae</taxon>
        <taxon>Nicotianeae</taxon>
        <taxon>Nicotiana</taxon>
    </lineage>
</organism>
<feature type="region of interest" description="Disordered" evidence="1">
    <location>
        <begin position="389"/>
        <end position="426"/>
    </location>
</feature>
<reference evidence="2" key="1">
    <citation type="submission" date="2016-11" db="EMBL/GenBank/DDBJ databases">
        <title>The genome of Nicotiana attenuata.</title>
        <authorList>
            <person name="Xu S."/>
            <person name="Brockmoeller T."/>
            <person name="Gaquerel E."/>
            <person name="Navarro A."/>
            <person name="Kuhl H."/>
            <person name="Gase K."/>
            <person name="Ling Z."/>
            <person name="Zhou W."/>
            <person name="Kreitzer C."/>
            <person name="Stanke M."/>
            <person name="Tang H."/>
            <person name="Lyons E."/>
            <person name="Pandey P."/>
            <person name="Pandey S.P."/>
            <person name="Timmermann B."/>
            <person name="Baldwin I.T."/>
        </authorList>
    </citation>
    <scope>NUCLEOTIDE SEQUENCE [LARGE SCALE GENOMIC DNA]</scope>
    <source>
        <strain evidence="2">UT</strain>
    </source>
</reference>
<sequence>MQNNSNGRNSANFRAALGTVKQGQHWEPGTSTINYGPAKAHKQSKDKAENNLLNNKFNRLEDLDNMDLDNIKLKGPIEEYIGNKSTTTPEQPNINISSSLKSKTYQIIPNQKVSPTSITNTYSPTPLLGFNNQAMPGTLNTLTQLPKAHDELNKPLHNTYNQPLEDKSSFVHGLEDSAAIHVRSSNSELHATVAYTRSQPQLQHKPNTFYFNKRRCRDQHSHKTTTLLSYGTGTTTNSFIFLDYICRDLSFHTSTPLIYTSQANTMDLPLESWLEMGLQGYALVFTMELNNQEIVLLVQNPSHLAEIVTEGIRLGIEGYAQHQWYNTQTPLLLDRQASSSNPHQWSYPMHSQIQVPATTNLLPFYPPHHMGQIYAPWFQHLNSFNPLSPYASPMSPFEKQSPPGSPRSPTPPPPPSPNELDVQSKG</sequence>
<gene>
    <name evidence="2" type="ORF">A4A49_25865</name>
</gene>